<evidence type="ECO:0000313" key="3">
    <source>
        <dbReference type="Proteomes" id="UP001600064"/>
    </source>
</evidence>
<sequence length="302" mass="32608">MRPDRLPPLQIPHAYATRPVLLGNRRGTARRDQPIFFCPSSCSYLTYSPLPRLPPRQQLVDFDDIDVFKFYHPCVLPPSPFRIPCRQNIEPAALGDGAPNPPPPSRRDERSAEQEPGGSGGEQGDGSVGGPCSIADADPDAVASPSSAPPPPPPERRRPPLFDWDASSSVYPNPTDAEYRLHSGHSEREGPGGWGSMRSPPGCSPRTCGEPPLTHAEPGHAALAELWGVIDELLAERTHPPGDCDGTLCLAAGPWESAYLAEGPNGDEAHDRQSPGQATAPEPQQIPWWKLIREGLSPYESP</sequence>
<feature type="compositionally biased region" description="Gly residues" evidence="1">
    <location>
        <begin position="117"/>
        <end position="129"/>
    </location>
</feature>
<keyword evidence="3" id="KW-1185">Reference proteome</keyword>
<accession>A0ABR4DKD1</accession>
<proteinExistence type="predicted"/>
<gene>
    <name evidence="2" type="ORF">VTJ83DRAFT_143</name>
</gene>
<organism evidence="2 3">
    <name type="scientific">Remersonia thermophila</name>
    <dbReference type="NCBI Taxonomy" id="72144"/>
    <lineage>
        <taxon>Eukaryota</taxon>
        <taxon>Fungi</taxon>
        <taxon>Dikarya</taxon>
        <taxon>Ascomycota</taxon>
        <taxon>Pezizomycotina</taxon>
        <taxon>Sordariomycetes</taxon>
        <taxon>Sordariomycetidae</taxon>
        <taxon>Sordariales</taxon>
        <taxon>Sordariales incertae sedis</taxon>
        <taxon>Remersonia</taxon>
    </lineage>
</organism>
<reference evidence="2 3" key="1">
    <citation type="journal article" date="2024" name="Commun. Biol.">
        <title>Comparative genomic analysis of thermophilic fungi reveals convergent evolutionary adaptations and gene losses.</title>
        <authorList>
            <person name="Steindorff A.S."/>
            <person name="Aguilar-Pontes M.V."/>
            <person name="Robinson A.J."/>
            <person name="Andreopoulos B."/>
            <person name="LaButti K."/>
            <person name="Kuo A."/>
            <person name="Mondo S."/>
            <person name="Riley R."/>
            <person name="Otillar R."/>
            <person name="Haridas S."/>
            <person name="Lipzen A."/>
            <person name="Grimwood J."/>
            <person name="Schmutz J."/>
            <person name="Clum A."/>
            <person name="Reid I.D."/>
            <person name="Moisan M.C."/>
            <person name="Butler G."/>
            <person name="Nguyen T.T.M."/>
            <person name="Dewar K."/>
            <person name="Conant G."/>
            <person name="Drula E."/>
            <person name="Henrissat B."/>
            <person name="Hansel C."/>
            <person name="Singer S."/>
            <person name="Hutchinson M.I."/>
            <person name="de Vries R.P."/>
            <person name="Natvig D.O."/>
            <person name="Powell A.J."/>
            <person name="Tsang A."/>
            <person name="Grigoriev I.V."/>
        </authorList>
    </citation>
    <scope>NUCLEOTIDE SEQUENCE [LARGE SCALE GENOMIC DNA]</scope>
    <source>
        <strain evidence="2 3">ATCC 22073</strain>
    </source>
</reference>
<comment type="caution">
    <text evidence="2">The sequence shown here is derived from an EMBL/GenBank/DDBJ whole genome shotgun (WGS) entry which is preliminary data.</text>
</comment>
<dbReference type="EMBL" id="JAZGUE010000001">
    <property type="protein sequence ID" value="KAL2270772.1"/>
    <property type="molecule type" value="Genomic_DNA"/>
</dbReference>
<dbReference type="GeneID" id="98122232"/>
<name>A0ABR4DKD1_9PEZI</name>
<evidence type="ECO:0000256" key="1">
    <source>
        <dbReference type="SAM" id="MobiDB-lite"/>
    </source>
</evidence>
<feature type="region of interest" description="Disordered" evidence="1">
    <location>
        <begin position="91"/>
        <end position="216"/>
    </location>
</feature>
<feature type="compositionally biased region" description="Basic and acidic residues" evidence="1">
    <location>
        <begin position="177"/>
        <end position="190"/>
    </location>
</feature>
<dbReference type="RefSeq" id="XP_070869496.1">
    <property type="nucleotide sequence ID" value="XM_071007588.1"/>
</dbReference>
<evidence type="ECO:0000313" key="2">
    <source>
        <dbReference type="EMBL" id="KAL2270772.1"/>
    </source>
</evidence>
<protein>
    <submittedName>
        <fullName evidence="2">Uncharacterized protein</fullName>
    </submittedName>
</protein>
<dbReference type="Proteomes" id="UP001600064">
    <property type="component" value="Unassembled WGS sequence"/>
</dbReference>
<feature type="region of interest" description="Disordered" evidence="1">
    <location>
        <begin position="258"/>
        <end position="288"/>
    </location>
</feature>